<feature type="compositionally biased region" description="Basic residues" evidence="4">
    <location>
        <begin position="2376"/>
        <end position="2386"/>
    </location>
</feature>
<dbReference type="Gene3D" id="2.130.10.10">
    <property type="entry name" value="YVTN repeat-like/Quinoprotein amine dehydrogenase"/>
    <property type="match status" value="1"/>
</dbReference>
<dbReference type="FunFam" id="1.10.1540.10:FF:000001">
    <property type="entry name" value="neurobeachin isoform X1"/>
    <property type="match status" value="1"/>
</dbReference>
<dbReference type="PROSITE" id="PS51783">
    <property type="entry name" value="PH_BEACH"/>
    <property type="match status" value="1"/>
</dbReference>
<dbReference type="InterPro" id="IPR036322">
    <property type="entry name" value="WD40_repeat_dom_sf"/>
</dbReference>
<dbReference type="PROSITE" id="PS50197">
    <property type="entry name" value="BEACH"/>
    <property type="match status" value="1"/>
</dbReference>
<reference evidence="7" key="1">
    <citation type="submission" date="2020-05" db="UniProtKB">
        <authorList>
            <consortium name="EnsemblMetazoa"/>
        </authorList>
    </citation>
    <scope>IDENTIFICATION</scope>
    <source>
        <strain evidence="7">USDA</strain>
    </source>
</reference>
<dbReference type="InterPro" id="IPR001680">
    <property type="entry name" value="WD40_rpt"/>
</dbReference>
<dbReference type="InterPro" id="IPR011993">
    <property type="entry name" value="PH-like_dom_sf"/>
</dbReference>
<dbReference type="Proteomes" id="UP000095300">
    <property type="component" value="Unassembled WGS sequence"/>
</dbReference>
<dbReference type="EnsemblMetazoa" id="SCAU002333-RA">
    <property type="protein sequence ID" value="SCAU002333-PA"/>
    <property type="gene ID" value="SCAU002333"/>
</dbReference>
<organism evidence="7 8">
    <name type="scientific">Stomoxys calcitrans</name>
    <name type="common">Stable fly</name>
    <name type="synonym">Conops calcitrans</name>
    <dbReference type="NCBI Taxonomy" id="35570"/>
    <lineage>
        <taxon>Eukaryota</taxon>
        <taxon>Metazoa</taxon>
        <taxon>Ecdysozoa</taxon>
        <taxon>Arthropoda</taxon>
        <taxon>Hexapoda</taxon>
        <taxon>Insecta</taxon>
        <taxon>Pterygota</taxon>
        <taxon>Neoptera</taxon>
        <taxon>Endopterygota</taxon>
        <taxon>Diptera</taxon>
        <taxon>Brachycera</taxon>
        <taxon>Muscomorpha</taxon>
        <taxon>Muscoidea</taxon>
        <taxon>Muscidae</taxon>
        <taxon>Stomoxys</taxon>
    </lineage>
</organism>
<dbReference type="OrthoDB" id="26681at2759"/>
<evidence type="ECO:0000256" key="3">
    <source>
        <dbReference type="PROSITE-ProRule" id="PRU00221"/>
    </source>
</evidence>
<dbReference type="InterPro" id="IPR000409">
    <property type="entry name" value="BEACH_dom"/>
</dbReference>
<dbReference type="Pfam" id="PF02138">
    <property type="entry name" value="Beach"/>
    <property type="match status" value="1"/>
</dbReference>
<feature type="compositionally biased region" description="Low complexity" evidence="4">
    <location>
        <begin position="2266"/>
        <end position="2280"/>
    </location>
</feature>
<dbReference type="PROSITE" id="PS50294">
    <property type="entry name" value="WD_REPEATS_REGION"/>
    <property type="match status" value="1"/>
</dbReference>
<evidence type="ECO:0000256" key="4">
    <source>
        <dbReference type="SAM" id="MobiDB-lite"/>
    </source>
</evidence>
<feature type="domain" description="BEACH" evidence="5">
    <location>
        <begin position="3120"/>
        <end position="3417"/>
    </location>
</feature>
<dbReference type="InterPro" id="IPR023362">
    <property type="entry name" value="PH-BEACH_dom"/>
</dbReference>
<feature type="region of interest" description="Disordered" evidence="4">
    <location>
        <begin position="2360"/>
        <end position="2408"/>
    </location>
</feature>
<dbReference type="SUPFAM" id="SSF50978">
    <property type="entry name" value="WD40 repeat-like"/>
    <property type="match status" value="1"/>
</dbReference>
<dbReference type="InterPro" id="IPR050865">
    <property type="entry name" value="BEACH_Domain"/>
</dbReference>
<evidence type="ECO:0000259" key="6">
    <source>
        <dbReference type="PROSITE" id="PS51783"/>
    </source>
</evidence>
<keyword evidence="2" id="KW-0677">Repeat</keyword>
<dbReference type="PROSITE" id="PS50082">
    <property type="entry name" value="WD_REPEATS_2"/>
    <property type="match status" value="1"/>
</dbReference>
<feature type="region of interest" description="Disordered" evidence="4">
    <location>
        <begin position="676"/>
        <end position="695"/>
    </location>
</feature>
<dbReference type="InterPro" id="IPR036372">
    <property type="entry name" value="BEACH_dom_sf"/>
</dbReference>
<evidence type="ECO:0000256" key="2">
    <source>
        <dbReference type="ARBA" id="ARBA00022737"/>
    </source>
</evidence>
<dbReference type="KEGG" id="scac:106085788"/>
<dbReference type="STRING" id="35570.A0A1I8NVA9"/>
<dbReference type="SUPFAM" id="SSF50729">
    <property type="entry name" value="PH domain-like"/>
    <property type="match status" value="1"/>
</dbReference>
<dbReference type="PANTHER" id="PTHR13743">
    <property type="entry name" value="BEIGE/BEACH-RELATED"/>
    <property type="match status" value="1"/>
</dbReference>
<dbReference type="PROSITE" id="PS00678">
    <property type="entry name" value="WD_REPEATS_1"/>
    <property type="match status" value="1"/>
</dbReference>
<dbReference type="PANTHER" id="PTHR13743:SF86">
    <property type="entry name" value="LYSOSOMAL-TRAFFICKING REGULATOR"/>
    <property type="match status" value="1"/>
</dbReference>
<dbReference type="CDD" id="cd06071">
    <property type="entry name" value="Beach"/>
    <property type="match status" value="1"/>
</dbReference>
<keyword evidence="8" id="KW-1185">Reference proteome</keyword>
<gene>
    <name evidence="7" type="primary">106085788</name>
</gene>
<dbReference type="InterPro" id="IPR015943">
    <property type="entry name" value="WD40/YVTN_repeat-like_dom_sf"/>
</dbReference>
<feature type="region of interest" description="Disordered" evidence="4">
    <location>
        <begin position="2249"/>
        <end position="2280"/>
    </location>
</feature>
<feature type="domain" description="BEACH-type PH" evidence="6">
    <location>
        <begin position="3022"/>
        <end position="3116"/>
    </location>
</feature>
<dbReference type="SMART" id="SM00320">
    <property type="entry name" value="WD40"/>
    <property type="match status" value="4"/>
</dbReference>
<dbReference type="InterPro" id="IPR019775">
    <property type="entry name" value="WD40_repeat_CS"/>
</dbReference>
<sequence length="3864" mass="442479">MESIYTATHLVYHGEYELLFDTLQLIWHNYMQETAISEGDVDVKQHWLQLFLYNFQFVPKELLEDEAFKSFFNPIPEEICSYLLEQVYDIISKSDLYAPSLTDIEPTRIDLEDSDSEKPQQQQQQTQEKNKHLFQLLKKNHNFAQLILKQPSDCSKILALRQFLTHQLGQHLLEFLLKIDVKLIASQSSLCNLCINLFPNCPWDQQALRLKDEHNIFAFIGDLQLLQKHRNKSFTEEHDQAIRDKQFEYFPSPQRIRDFLAFQSTTKTSDEIAVCLIQLLMKCIDSEMQSLHSDHSVFMLILNFSLDCLRVENGSFSSIENANIIKCYLLKLNEQCLSNLFALTDHALSDLQFQCIFAKLIAALESNTHMPKLLYAIIYLIFAILQNVVCIYSQKTVWNAKINLYSMKFIDETVIDTCLSVLDDLLQYHKPEEADVRALFHIIFRCLLKIVENLKRYDLIMCSSSSNSYSTLNHNSGKSVPLRYRKVKTRQAHCLQSLPRLTCYFQNILITLLPALPRELQEHSMLYLARSGLCCCHYKLSLFNTILNTVFNLSTYYQKCAYKFLYYKLISTIFLRCPLEQVNNAAKKSNINSCAKCDAKLKSSEFHEGLLQIYKTFYGKLINVEEDRTNLLFFLKHLKHLSHLLTNDIASGVIAEIVLPIFRSYKLKLFAQKDSKSDSPQHTLKFWQRPSTSPDHQQRLAKYPELHLNIESNALLKEEYNKLLNECLSIFSMYLRDIRLIKAFYNEENIRHLEELLEEPYLIRGVCDLIKIGIDNITFLGDTNQEQIILSRRLITLQFNSSERAHVLFNSLIQRVKRIESVNSSVFWLDTGYSLSSCNSNSNSSNNNHQHLKLKTVDILHIVALQWTLNYELLKTSQYFYNEFAKIYSIAHEEDEDDEHVRESEEDKSSLGTEINSNITLKPGDKTILDILQLNYNALNAFLMLAPKRTATKGTKAANVDKDFDSSWELIENFINAIQDSKATTSSLSISSISSATWDSSSAGSITTLCETAAFNSLYSREEEATTSPFHTAVTCERSQSCKSQSFLKQLQEVEDLAENPLNESITLFDIRNQKHMLNDYKYHHLHLHRHHHNHIIQSQENECPTSMQQALYRRHSFSPSDTKTITTATAAAAAAATLNGGTTSSNVGIINKLFHIFGSIFSGSRSNSFLDLHKSTEESPKEIEIDDDLLPLFDTRGDCKKLLLKLFEATMAICVKGYQNEEVEKMQKHLRKLKTVILANATSNWEQHAEEHNRENTVLQTLQCLLKIAELSNMNHEPAAVVVSTSNLTSPTDEQHTEHYDLRARRKSCNSARMCSHGLSYNYPLLSTGLPSKNALITPITPSHTRPLSGDSCDADYFSTRASVACCPDSELELSENELDDFYLTADEGYEADGEIQDLSETEVLSDVGELWHAFQPSSRYRTHILHEGICRLVIDILIELSQKCCETPGGWCDNLAQLVNRLFVIREYLGGPLFLLQGFAPILKCNDARLRELQQCILELIVDLNSPEVLSVFFSILSSRNPPVDILLKYMHYICSNTLKKCQASVELEFPINNDDICISAAEKEITEAIERKRFFQLSRKVCTPLTRSPCILPITHARLWTPEGFTISLWLYAKGSQNHKSTSQIIDDDTRSSNDIYTKTHILSIGTNQAMLSIYLSNSMHLVFETYKPNAEINRNANATIDETNETKQDDAANANPPRSPEVKRNKKNNHGNNLSSPDTECHEMDVLNAKASTSSPLSKALKQTKNVILNSFSNMHLFNGHSESADYFESSHVELKQYRMNRNKWTHFTVAVEMLNDSLEMCLHIDGLEQYRLSLPFQNIRLLTRTHTFQAITLGDGVISKSPNNTSCTESRSTLDSFPMRLSMTNLILFNRSLTLKDVILNLTAMGPDFTELTQCQVANMKANYGYLNFAKLQSAYFCNFLDSMKLLRESRILCYSASQPDVMMAYDTSIELDNVAYGRPYGIMRFGEFIRNELQSLQTSTILCGGLSNLLYLFARIVEVTPNASTQSMALDILLTIALSESQLYTEFLRNDYISLIGYVIKTEKCSKDCQLLRSIVNNACSQPLIVKRGDVLQINETTIATVVYPKLLISVLHRYSDWHRSGAENSDVLDMLFQCILALTREKHPQRDFNIEQLNKEGLMRELLNLFKVYVIESPNPVFISKKAAESFVNIISVFAGSPPKPFLLDEIMKLLWLLHKPSECYITHDRSKFYFLLTSEKPIKEKSSLSSATNFGRNFKQNLTKRSQPGVATPIDSSLAKPNSNLSSNTSNSDVDAARQARINRLRRLHRSLSSYRRPIYDFEENLDNVADCSKLNKSALRLINPAEASKWRSKFKKQQQQSTHFVSIATQAKPSPLRLRSKSATYSPYSSPHHKIRRRRIRLNSETSVRSPTMGDKEKWNEDNGQSLSAPPFILTFSDCPGFNEVFNSSKTTLQQQRKHKMLTKPDSFSSVGIAALQSGLILLLKDFLCLLPDNDIDDVLRHYIKIEFLLVLANHQSPHVRSSVIKLMNALTQRLFPQDIQACTKAYYPHHLANQLSIGYCDCNMFESCLEWVCDKMGSLPNLLKCEVSLSIQQRFGLNSLLAIASKSVASSTCQINFSAKAFKVLKKLYLTGPDDQLIMIDAGLIQCCVKALYYLYSKTTPYNIKTEESIGDILTTMGDISLKSMGHINIIWDIVNALSFYQDKQPQNIIKGYRSMLARLLLDWLKEFFVNTNVPWRFKVQQFPNFSMSETKTRLELLINRCCQFFMIFNEKSTPTANEIELFQMLVSYSIATNQRCNNFIAWGLQPSHSRDLRSFIVDALWISCHDDFTPSIICDGKMIKALLWLSLLEDLDEPIANLQKLCKRLGINENDSTWNLENELQRIDVHKSTEVAKQKSLLEKTVYRFEAVAQGCIESSMITTRRVAELQNSERKLIMTHMKDYDDTLYYNKWLEIVRRMTHEGAPWFSEHNCENSWELDPTEGPSRVHTRLKRCHLDLDKRFFMQSYDETKASKQHPEYSRPLEYLISSYDQQLNISLNSQILYNFPAKYLPVDGEIDGEIIVTDHKLYFLATYRCKYFYVNCDISNITEIWLKRYQHQEKAFEIFLDTNKSLFFSLHNQDDWKIMREVFCDKIVVPPDQNKVLLITQQWREGLLTNWEYLMTLNQIAGRTYNDLMQYPIFPWILANYTADILDLTEPQNFRKLSKPIAVQNEENEQHYINNYTYIKNTMTNMGSLILKPYHYSSHYSNSGIVLHFLVRVPPFTSYFLRYQDNNFDLPDRTFHDLSTTFSLASRDSTTDVKELIPEFFCLPEMFENFEHFKFGCRQNGESVENVSLPPWCLKDPRLFIMIHRQALESELVRNNLHHWIDLIFGYKQMGEAAVEAINVFHPVTYAAFLESDIEDPIEREAVQTMIKTYGQMPRQLFKTPHPPSKPLAYQNDKQIVASVRGLRWGVYLGSPQLSEPVLGNTHKLIGAEYLLSFNNTNVVYGLPARSCVMQGAESDTYNVISWGYDDRIVRIQPLNKLHAKPKNLLYNSTFDDITACGCDPNSNELWFGHKSGRISIYKCSSVEASFKTGKSRQSYVKDIRFSYNSVFHKIISKAMDSEVDLTSSTASANSLSSAESNLHKDGADLNWSGPTVLVRHTDEITCITLSVEFKIAVTAGKDGIAVIWDLNDWSYIRTIDRPTAEIHHSPITLLTISHTLGDIVTVHSLAQPQQNQTEIDSSTPHTSMAFTSSAAPLAPVADECFEVTEENLDDFVNVCINPNGKSMLRLHSVNARYIQHFVHEDRITAVCYSYIKEGVGVNVIATAVEGGIVRLWSSWNLSFIMEIVTGISNIRSLTYSTHQHLVVLTENSHIQVWETKGLYGNSPKFPQIAYK</sequence>
<proteinExistence type="predicted"/>
<dbReference type="SMART" id="SM01026">
    <property type="entry name" value="Beach"/>
    <property type="match status" value="1"/>
</dbReference>
<name>A0A1I8NVA9_STOCA</name>
<protein>
    <recommendedName>
        <fullName evidence="9">BEACH domain-containing protein</fullName>
    </recommendedName>
</protein>
<evidence type="ECO:0000313" key="8">
    <source>
        <dbReference type="Proteomes" id="UP000095300"/>
    </source>
</evidence>
<dbReference type="SUPFAM" id="SSF81837">
    <property type="entry name" value="BEACH domain"/>
    <property type="match status" value="1"/>
</dbReference>
<feature type="repeat" description="WD" evidence="3">
    <location>
        <begin position="3626"/>
        <end position="3667"/>
    </location>
</feature>
<evidence type="ECO:0000256" key="1">
    <source>
        <dbReference type="ARBA" id="ARBA00022574"/>
    </source>
</evidence>
<keyword evidence="1 3" id="KW-0853">WD repeat</keyword>
<accession>A0A1I8NVA9</accession>
<dbReference type="VEuPathDB" id="VectorBase:SCAU002333"/>
<dbReference type="Pfam" id="PF14844">
    <property type="entry name" value="PH_BEACH"/>
    <property type="match status" value="1"/>
</dbReference>
<evidence type="ECO:0000313" key="7">
    <source>
        <dbReference type="EnsemblMetazoa" id="SCAU002333-PA"/>
    </source>
</evidence>
<evidence type="ECO:0000259" key="5">
    <source>
        <dbReference type="PROSITE" id="PS50197"/>
    </source>
</evidence>
<dbReference type="Gene3D" id="1.10.1540.10">
    <property type="entry name" value="BEACH domain"/>
    <property type="match status" value="1"/>
</dbReference>
<evidence type="ECO:0008006" key="9">
    <source>
        <dbReference type="Google" id="ProtNLM"/>
    </source>
</evidence>
<feature type="region of interest" description="Disordered" evidence="4">
    <location>
        <begin position="1685"/>
        <end position="1724"/>
    </location>
</feature>
<dbReference type="Gene3D" id="2.30.29.30">
    <property type="entry name" value="Pleckstrin-homology domain (PH domain)/Phosphotyrosine-binding domain (PTB)"/>
    <property type="match status" value="1"/>
</dbReference>